<dbReference type="PANTHER" id="PTHR17985:SF8">
    <property type="entry name" value="TRANSPORT AND GOLGI ORGANIZATION PROTEIN 2 HOMOLOG"/>
    <property type="match status" value="1"/>
</dbReference>
<dbReference type="AlphaFoldDB" id="A0A656HI02"/>
<dbReference type="RefSeq" id="WP_002709897.1">
    <property type="nucleotide sequence ID" value="NZ_JH651384.1"/>
</dbReference>
<evidence type="ECO:0008006" key="3">
    <source>
        <dbReference type="Google" id="ProtNLM"/>
    </source>
</evidence>
<dbReference type="InterPro" id="IPR008551">
    <property type="entry name" value="TANGO2"/>
</dbReference>
<dbReference type="Proteomes" id="UP000005317">
    <property type="component" value="Unassembled WGS sequence"/>
</dbReference>
<dbReference type="PANTHER" id="PTHR17985">
    <property type="entry name" value="SER/THR-RICH PROTEIN T10 IN DGCR REGION"/>
    <property type="match status" value="1"/>
</dbReference>
<dbReference type="OrthoDB" id="4380123at2"/>
<reference evidence="2" key="1">
    <citation type="journal article" date="2011" name="Stand. Genomic Sci.">
        <title>Genome sequence of the filamentous, gliding Thiothrix nivea neotype strain (JP2(T)).</title>
        <authorList>
            <person name="Lapidus A."/>
            <person name="Nolan M."/>
            <person name="Lucas S."/>
            <person name="Glavina Del Rio T."/>
            <person name="Tice H."/>
            <person name="Cheng J.F."/>
            <person name="Tapia R."/>
            <person name="Han C."/>
            <person name="Goodwin L."/>
            <person name="Pitluck S."/>
            <person name="Liolios K."/>
            <person name="Pagani I."/>
            <person name="Ivanova N."/>
            <person name="Huntemann M."/>
            <person name="Mavromatis K."/>
            <person name="Mikhailova N."/>
            <person name="Pati A."/>
            <person name="Chen A."/>
            <person name="Palaniappan K."/>
            <person name="Land M."/>
            <person name="Brambilla E.M."/>
            <person name="Rohde M."/>
            <person name="Abt B."/>
            <person name="Verbarg S."/>
            <person name="Goker M."/>
            <person name="Bristow J."/>
            <person name="Eisen J.A."/>
            <person name="Markowitz V."/>
            <person name="Hugenholtz P."/>
            <person name="Kyrpides N.C."/>
            <person name="Klenk H.P."/>
            <person name="Woyke T."/>
        </authorList>
    </citation>
    <scope>NUCLEOTIDE SEQUENCE [LARGE SCALE GENOMIC DNA]</scope>
    <source>
        <strain evidence="2">ATCC 35100 / DSM 5205 / JP2</strain>
    </source>
</reference>
<proteinExistence type="predicted"/>
<sequence length="256" mass="28295">MCFALIAIRQRSDYPFILAANRDEYFHRPALPLHAWEDFPGIIGGRDVESAGSWLALNGEYARLALVTNHRSGVPQAAERSRGLLVRDMVTAADTQASLQVLANERHRYGGFNLITGTLPDRLYYFSNRNGQAATPLQPGVHALSNAFLDTPWPKVRRGKQHFTDLVHDPAMLLVEDLFALLADTIPAADADLPDTGIGLEKERWLSPVFISGEHYGTRCSTVILLDATGRVSLLERTFQLGQPAKDVAISFMLLS</sequence>
<gene>
    <name evidence="1" type="ORF">Thini_3492</name>
</gene>
<evidence type="ECO:0000313" key="1">
    <source>
        <dbReference type="EMBL" id="EIJ36003.1"/>
    </source>
</evidence>
<protein>
    <recommendedName>
        <fullName evidence="3">NRDE family protein</fullName>
    </recommendedName>
</protein>
<keyword evidence="2" id="KW-1185">Reference proteome</keyword>
<organism evidence="1 2">
    <name type="scientific">Thiothrix nivea (strain ATCC 35100 / DSM 5205 / JP2)</name>
    <dbReference type="NCBI Taxonomy" id="870187"/>
    <lineage>
        <taxon>Bacteria</taxon>
        <taxon>Pseudomonadati</taxon>
        <taxon>Pseudomonadota</taxon>
        <taxon>Gammaproteobacteria</taxon>
        <taxon>Thiotrichales</taxon>
        <taxon>Thiotrichaceae</taxon>
        <taxon>Thiothrix</taxon>
    </lineage>
</organism>
<accession>A0A656HI02</accession>
<name>A0A656HI02_THINJ</name>
<evidence type="ECO:0000313" key="2">
    <source>
        <dbReference type="Proteomes" id="UP000005317"/>
    </source>
</evidence>
<dbReference type="EMBL" id="JH651384">
    <property type="protein sequence ID" value="EIJ36003.1"/>
    <property type="molecule type" value="Genomic_DNA"/>
</dbReference>
<dbReference type="Pfam" id="PF05742">
    <property type="entry name" value="TANGO2"/>
    <property type="match status" value="1"/>
</dbReference>